<evidence type="ECO:0000313" key="5">
    <source>
        <dbReference type="Proteomes" id="UP000319257"/>
    </source>
</evidence>
<feature type="domain" description="NmrA-like" evidence="3">
    <location>
        <begin position="9"/>
        <end position="236"/>
    </location>
</feature>
<reference evidence="4 5" key="1">
    <citation type="submission" date="2019-06" db="EMBL/GenBank/DDBJ databases">
        <title>Draft genome sequence of the filamentous fungus Phialemoniopsis curvata isolated from diesel fuel.</title>
        <authorList>
            <person name="Varaljay V.A."/>
            <person name="Lyon W.J."/>
            <person name="Crouch A.L."/>
            <person name="Drake C.E."/>
            <person name="Hollomon J.M."/>
            <person name="Nadeau L.J."/>
            <person name="Nunn H.S."/>
            <person name="Stevenson B.S."/>
            <person name="Bojanowski C.L."/>
            <person name="Crookes-Goodson W.J."/>
        </authorList>
    </citation>
    <scope>NUCLEOTIDE SEQUENCE [LARGE SCALE GENOMIC DNA]</scope>
    <source>
        <strain evidence="4 5">D216</strain>
    </source>
</reference>
<protein>
    <recommendedName>
        <fullName evidence="3">NmrA-like domain-containing protein</fullName>
    </recommendedName>
</protein>
<dbReference type="Gene3D" id="3.90.25.10">
    <property type="entry name" value="UDP-galactose 4-epimerase, domain 1"/>
    <property type="match status" value="1"/>
</dbReference>
<keyword evidence="5" id="KW-1185">Reference proteome</keyword>
<gene>
    <name evidence="4" type="ORF">E0L32_000311</name>
</gene>
<dbReference type="AlphaFoldDB" id="A0A507B836"/>
<keyword evidence="1" id="KW-0521">NADP</keyword>
<dbReference type="PANTHER" id="PTHR47706:SF7">
    <property type="entry name" value="CIPA-LIKE, PUTATIVE (AFU_ORTHOLOGUE AFUA_1G01630)-RELATED"/>
    <property type="match status" value="1"/>
</dbReference>
<dbReference type="InterPro" id="IPR045312">
    <property type="entry name" value="PCBER-like"/>
</dbReference>
<evidence type="ECO:0000256" key="2">
    <source>
        <dbReference type="ARBA" id="ARBA00023002"/>
    </source>
</evidence>
<proteinExistence type="predicted"/>
<dbReference type="OrthoDB" id="419598at2759"/>
<dbReference type="GO" id="GO:0016491">
    <property type="term" value="F:oxidoreductase activity"/>
    <property type="evidence" value="ECO:0007669"/>
    <property type="project" value="UniProtKB-KW"/>
</dbReference>
<evidence type="ECO:0000256" key="1">
    <source>
        <dbReference type="ARBA" id="ARBA00022857"/>
    </source>
</evidence>
<organism evidence="4 5">
    <name type="scientific">Thyridium curvatum</name>
    <dbReference type="NCBI Taxonomy" id="1093900"/>
    <lineage>
        <taxon>Eukaryota</taxon>
        <taxon>Fungi</taxon>
        <taxon>Dikarya</taxon>
        <taxon>Ascomycota</taxon>
        <taxon>Pezizomycotina</taxon>
        <taxon>Sordariomycetes</taxon>
        <taxon>Sordariomycetidae</taxon>
        <taxon>Thyridiales</taxon>
        <taxon>Thyridiaceae</taxon>
        <taxon>Thyridium</taxon>
    </lineage>
</organism>
<dbReference type="PANTHER" id="PTHR47706">
    <property type="entry name" value="NMRA-LIKE FAMILY PROTEIN"/>
    <property type="match status" value="1"/>
</dbReference>
<dbReference type="InParanoid" id="A0A507B836"/>
<accession>A0A507B836</accession>
<evidence type="ECO:0000259" key="3">
    <source>
        <dbReference type="Pfam" id="PF05368"/>
    </source>
</evidence>
<comment type="caution">
    <text evidence="4">The sequence shown here is derived from an EMBL/GenBank/DDBJ whole genome shotgun (WGS) entry which is preliminary data.</text>
</comment>
<dbReference type="InterPro" id="IPR008030">
    <property type="entry name" value="NmrA-like"/>
</dbReference>
<dbReference type="RefSeq" id="XP_030997688.1">
    <property type="nucleotide sequence ID" value="XM_031137374.1"/>
</dbReference>
<dbReference type="FunCoup" id="A0A507B836">
    <property type="interactions" value="671"/>
</dbReference>
<sequence>MAPQKQSRKITIAGTGNVGSQILSALLAQGIHEVSVITRTESKSTFPEGVHKVHRGSYDDEAFLVAALQGQDVLVTPISWAAVDTQVALFKAAAKAGVPYVLPDEFGSDNDNEKLRSQLGALLGPKDKYRALVEELGVSAWIGVITNPWIDFLVPMFWPGNFKERTAVLYGEGDTKANFSTRADVGKGVAALLSLPEAELAQYKNKYVHLSSFHVTQREVLESAMRATGTKEADWTIEKVDLEEQLKTASGEARKGNMMAAVTELIGNTFRPGYGGDYQHKVVDYDHLGVQTEKLDDVMKRVLA</sequence>
<dbReference type="STRING" id="1093900.A0A507B836"/>
<dbReference type="Gene3D" id="3.40.50.720">
    <property type="entry name" value="NAD(P)-binding Rossmann-like Domain"/>
    <property type="match status" value="1"/>
</dbReference>
<dbReference type="CDD" id="cd05259">
    <property type="entry name" value="PCBER_SDR_a"/>
    <property type="match status" value="1"/>
</dbReference>
<dbReference type="GeneID" id="41967758"/>
<keyword evidence="2" id="KW-0560">Oxidoreductase</keyword>
<dbReference type="InterPro" id="IPR036291">
    <property type="entry name" value="NAD(P)-bd_dom_sf"/>
</dbReference>
<dbReference type="EMBL" id="SKBQ01000001">
    <property type="protein sequence ID" value="TPX15977.1"/>
    <property type="molecule type" value="Genomic_DNA"/>
</dbReference>
<evidence type="ECO:0000313" key="4">
    <source>
        <dbReference type="EMBL" id="TPX15977.1"/>
    </source>
</evidence>
<dbReference type="SUPFAM" id="SSF51735">
    <property type="entry name" value="NAD(P)-binding Rossmann-fold domains"/>
    <property type="match status" value="1"/>
</dbReference>
<name>A0A507B836_9PEZI</name>
<dbReference type="Proteomes" id="UP000319257">
    <property type="component" value="Unassembled WGS sequence"/>
</dbReference>
<dbReference type="Pfam" id="PF05368">
    <property type="entry name" value="NmrA"/>
    <property type="match status" value="1"/>
</dbReference>
<dbReference type="InterPro" id="IPR051609">
    <property type="entry name" value="NmrA/Isoflavone_reductase-like"/>
</dbReference>